<sequence length="146" mass="16315">MTATTKSKNHTNAWMNPHWITGSKAFVFNPKTLNSTQIVSTDLPAEIAFAWRNPLAFGATPTNRAPTTQKIHPQHRRLCLAQTTECSTNDSARVQPSNLQCPFTANQLLDQLQGYLWLVRLETPARSTAPVRPKLLPRHAKPFSGK</sequence>
<accession>A0A915HT02</accession>
<evidence type="ECO:0000313" key="2">
    <source>
        <dbReference type="WBParaSite" id="nRc.2.0.1.t04661-RA"/>
    </source>
</evidence>
<keyword evidence="1" id="KW-1185">Reference proteome</keyword>
<evidence type="ECO:0000313" key="1">
    <source>
        <dbReference type="Proteomes" id="UP000887565"/>
    </source>
</evidence>
<dbReference type="WBParaSite" id="nRc.2.0.1.t04661-RA">
    <property type="protein sequence ID" value="nRc.2.0.1.t04661-RA"/>
    <property type="gene ID" value="nRc.2.0.1.g04661"/>
</dbReference>
<dbReference type="Proteomes" id="UP000887565">
    <property type="component" value="Unplaced"/>
</dbReference>
<name>A0A915HT02_ROMCU</name>
<dbReference type="AlphaFoldDB" id="A0A915HT02"/>
<reference evidence="2" key="1">
    <citation type="submission" date="2022-11" db="UniProtKB">
        <authorList>
            <consortium name="WormBaseParasite"/>
        </authorList>
    </citation>
    <scope>IDENTIFICATION</scope>
</reference>
<proteinExistence type="predicted"/>
<organism evidence="1 2">
    <name type="scientific">Romanomermis culicivorax</name>
    <name type="common">Nematode worm</name>
    <dbReference type="NCBI Taxonomy" id="13658"/>
    <lineage>
        <taxon>Eukaryota</taxon>
        <taxon>Metazoa</taxon>
        <taxon>Ecdysozoa</taxon>
        <taxon>Nematoda</taxon>
        <taxon>Enoplea</taxon>
        <taxon>Dorylaimia</taxon>
        <taxon>Mermithida</taxon>
        <taxon>Mermithoidea</taxon>
        <taxon>Mermithidae</taxon>
        <taxon>Romanomermis</taxon>
    </lineage>
</organism>
<protein>
    <submittedName>
        <fullName evidence="2">Uncharacterized protein</fullName>
    </submittedName>
</protein>